<dbReference type="EMBL" id="JAUCQJ010000002">
    <property type="protein sequence ID" value="MDQ8748367.1"/>
    <property type="molecule type" value="Genomic_DNA"/>
</dbReference>
<gene>
    <name evidence="1" type="ORF">QT385_06940</name>
</gene>
<name>A0ABD5B360_ELIMR</name>
<organism evidence="1 2">
    <name type="scientific">Elizabethkingia miricola</name>
    <name type="common">Chryseobacterium miricola</name>
    <dbReference type="NCBI Taxonomy" id="172045"/>
    <lineage>
        <taxon>Bacteria</taxon>
        <taxon>Pseudomonadati</taxon>
        <taxon>Bacteroidota</taxon>
        <taxon>Flavobacteriia</taxon>
        <taxon>Flavobacteriales</taxon>
        <taxon>Weeksellaceae</taxon>
        <taxon>Elizabethkingia</taxon>
    </lineage>
</organism>
<dbReference type="RefSeq" id="WP_309046315.1">
    <property type="nucleotide sequence ID" value="NZ_JAUCQJ010000002.1"/>
</dbReference>
<dbReference type="Proteomes" id="UP001239265">
    <property type="component" value="Unassembled WGS sequence"/>
</dbReference>
<comment type="caution">
    <text evidence="1">The sequence shown here is derived from an EMBL/GenBank/DDBJ whole genome shotgun (WGS) entry which is preliminary data.</text>
</comment>
<evidence type="ECO:0000313" key="1">
    <source>
        <dbReference type="EMBL" id="MDQ8748367.1"/>
    </source>
</evidence>
<protein>
    <submittedName>
        <fullName evidence="1">Uncharacterized protein</fullName>
    </submittedName>
</protein>
<evidence type="ECO:0000313" key="2">
    <source>
        <dbReference type="Proteomes" id="UP001239265"/>
    </source>
</evidence>
<dbReference type="AlphaFoldDB" id="A0ABD5B360"/>
<sequence>MKKIMKVIENCCDCEFSKEYQELNGNTSFVLICNYEKSFDDGAVEKNPFLLNQYSSRIKTYSSVEIPHNCPLEDYEEILKYGNPQGDPETTK</sequence>
<reference evidence="1 2" key="1">
    <citation type="submission" date="2023-06" db="EMBL/GenBank/DDBJ databases">
        <title>Nosocomial Elizabethkingia miricola genome.</title>
        <authorList>
            <person name="Morgado S."/>
            <person name="Fonseca E."/>
            <person name="Freitas F."/>
            <person name="Vicente A.C."/>
        </authorList>
    </citation>
    <scope>NUCLEOTIDE SEQUENCE [LARGE SCALE GENOMIC DNA]</scope>
    <source>
        <strain evidence="1 2">EM15</strain>
    </source>
</reference>
<proteinExistence type="predicted"/>
<accession>A0ABD5B360</accession>